<sequence length="164" mass="19131">MEEIQGLTLRNKFAPGDLGMVASLHGRIYAEEHDLAIGFEAYVMECLVEFFSQYDENKDGVWILEDGPKLVGFMVLMHRPNRMAQLRFLLLEKDYRGRGLGNELMEHWLRFYNEKKYTGAYLYTTSGQDPAVSLYEKYGFSKESTIQSRYYGIPLLETLFRLKT</sequence>
<dbReference type="Pfam" id="PF00583">
    <property type="entry name" value="Acetyltransf_1"/>
    <property type="match status" value="1"/>
</dbReference>
<dbReference type="RefSeq" id="WP_377903049.1">
    <property type="nucleotide sequence ID" value="NZ_JBHRZS010000003.1"/>
</dbReference>
<dbReference type="GO" id="GO:0016746">
    <property type="term" value="F:acyltransferase activity"/>
    <property type="evidence" value="ECO:0007669"/>
    <property type="project" value="UniProtKB-KW"/>
</dbReference>
<keyword evidence="4" id="KW-1185">Reference proteome</keyword>
<dbReference type="InterPro" id="IPR016181">
    <property type="entry name" value="Acyl_CoA_acyltransferase"/>
</dbReference>
<evidence type="ECO:0000313" key="4">
    <source>
        <dbReference type="Proteomes" id="UP001595805"/>
    </source>
</evidence>
<dbReference type="PANTHER" id="PTHR13947:SF37">
    <property type="entry name" value="LD18367P"/>
    <property type="match status" value="1"/>
</dbReference>
<dbReference type="EMBL" id="JBHRZS010000003">
    <property type="protein sequence ID" value="MFC3879022.1"/>
    <property type="molecule type" value="Genomic_DNA"/>
</dbReference>
<name>A0ABV8AMY3_9BACT</name>
<accession>A0ABV8AMY3</accession>
<dbReference type="CDD" id="cd04301">
    <property type="entry name" value="NAT_SF"/>
    <property type="match status" value="1"/>
</dbReference>
<dbReference type="Gene3D" id="3.40.630.30">
    <property type="match status" value="1"/>
</dbReference>
<proteinExistence type="predicted"/>
<dbReference type="PROSITE" id="PS51186">
    <property type="entry name" value="GNAT"/>
    <property type="match status" value="1"/>
</dbReference>
<dbReference type="InterPro" id="IPR000182">
    <property type="entry name" value="GNAT_dom"/>
</dbReference>
<feature type="domain" description="N-acetyltransferase" evidence="2">
    <location>
        <begin position="7"/>
        <end position="162"/>
    </location>
</feature>
<dbReference type="PANTHER" id="PTHR13947">
    <property type="entry name" value="GNAT FAMILY N-ACETYLTRANSFERASE"/>
    <property type="match status" value="1"/>
</dbReference>
<dbReference type="Proteomes" id="UP001595805">
    <property type="component" value="Unassembled WGS sequence"/>
</dbReference>
<comment type="caution">
    <text evidence="3">The sequence shown here is derived from an EMBL/GenBank/DDBJ whole genome shotgun (WGS) entry which is preliminary data.</text>
</comment>
<dbReference type="SUPFAM" id="SSF55729">
    <property type="entry name" value="Acyl-CoA N-acyltransferases (Nat)"/>
    <property type="match status" value="1"/>
</dbReference>
<keyword evidence="3" id="KW-0012">Acyltransferase</keyword>
<dbReference type="InterPro" id="IPR050769">
    <property type="entry name" value="NAT_camello-type"/>
</dbReference>
<organism evidence="3 4">
    <name type="scientific">Algoriphagus namhaensis</name>
    <dbReference type="NCBI Taxonomy" id="915353"/>
    <lineage>
        <taxon>Bacteria</taxon>
        <taxon>Pseudomonadati</taxon>
        <taxon>Bacteroidota</taxon>
        <taxon>Cytophagia</taxon>
        <taxon>Cytophagales</taxon>
        <taxon>Cyclobacteriaceae</taxon>
        <taxon>Algoriphagus</taxon>
    </lineage>
</organism>
<evidence type="ECO:0000259" key="2">
    <source>
        <dbReference type="PROSITE" id="PS51186"/>
    </source>
</evidence>
<gene>
    <name evidence="3" type="ORF">ACFOSV_02485</name>
</gene>
<keyword evidence="1 3" id="KW-0808">Transferase</keyword>
<dbReference type="EC" id="2.3.-.-" evidence="3"/>
<evidence type="ECO:0000256" key="1">
    <source>
        <dbReference type="ARBA" id="ARBA00022679"/>
    </source>
</evidence>
<protein>
    <submittedName>
        <fullName evidence="3">GNAT family N-acetyltransferase</fullName>
        <ecNumber evidence="3">2.3.-.-</ecNumber>
    </submittedName>
</protein>
<evidence type="ECO:0000313" key="3">
    <source>
        <dbReference type="EMBL" id="MFC3879022.1"/>
    </source>
</evidence>
<reference evidence="4" key="1">
    <citation type="journal article" date="2019" name="Int. J. Syst. Evol. Microbiol.">
        <title>The Global Catalogue of Microorganisms (GCM) 10K type strain sequencing project: providing services to taxonomists for standard genome sequencing and annotation.</title>
        <authorList>
            <consortium name="The Broad Institute Genomics Platform"/>
            <consortium name="The Broad Institute Genome Sequencing Center for Infectious Disease"/>
            <person name="Wu L."/>
            <person name="Ma J."/>
        </authorList>
    </citation>
    <scope>NUCLEOTIDE SEQUENCE [LARGE SCALE GENOMIC DNA]</scope>
    <source>
        <strain evidence="4">CCUG 60523</strain>
    </source>
</reference>